<dbReference type="Proteomes" id="UP000075840">
    <property type="component" value="Unassembled WGS sequence"/>
</dbReference>
<dbReference type="AlphaFoldDB" id="A0A182IHR0"/>
<accession>A0A182IHR0</accession>
<proteinExistence type="predicted"/>
<reference evidence="1" key="1">
    <citation type="submission" date="2022-08" db="UniProtKB">
        <authorList>
            <consortium name="EnsemblMetazoa"/>
        </authorList>
    </citation>
    <scope>IDENTIFICATION</scope>
    <source>
        <strain evidence="1">Dongola</strain>
    </source>
</reference>
<protein>
    <submittedName>
        <fullName evidence="1">Uncharacterized protein</fullName>
    </submittedName>
</protein>
<name>A0A182IHR0_ANOAR</name>
<evidence type="ECO:0000313" key="1">
    <source>
        <dbReference type="EnsemblMetazoa" id="AARA014984-PA"/>
    </source>
</evidence>
<keyword evidence="2" id="KW-1185">Reference proteome</keyword>
<sequence>MCAATASCFPNLFKLRHCVHRRSRFN</sequence>
<dbReference type="EMBL" id="APCN01008660">
    <property type="status" value="NOT_ANNOTATED_CDS"/>
    <property type="molecule type" value="Genomic_DNA"/>
</dbReference>
<organism evidence="1 2">
    <name type="scientific">Anopheles arabiensis</name>
    <name type="common">Mosquito</name>
    <dbReference type="NCBI Taxonomy" id="7173"/>
    <lineage>
        <taxon>Eukaryota</taxon>
        <taxon>Metazoa</taxon>
        <taxon>Ecdysozoa</taxon>
        <taxon>Arthropoda</taxon>
        <taxon>Hexapoda</taxon>
        <taxon>Insecta</taxon>
        <taxon>Pterygota</taxon>
        <taxon>Neoptera</taxon>
        <taxon>Endopterygota</taxon>
        <taxon>Diptera</taxon>
        <taxon>Nematocera</taxon>
        <taxon>Culicoidea</taxon>
        <taxon>Culicidae</taxon>
        <taxon>Anophelinae</taxon>
        <taxon>Anopheles</taxon>
    </lineage>
</organism>
<evidence type="ECO:0000313" key="2">
    <source>
        <dbReference type="Proteomes" id="UP000075840"/>
    </source>
</evidence>
<dbReference type="EnsemblMetazoa" id="AARA014984-RA">
    <property type="protein sequence ID" value="AARA014984-PA"/>
    <property type="gene ID" value="AARA014984"/>
</dbReference>
<dbReference type="VEuPathDB" id="VectorBase:AARA014984"/>